<dbReference type="AlphaFoldDB" id="A0AAV5C9M9"/>
<feature type="region of interest" description="Disordered" evidence="5">
    <location>
        <begin position="411"/>
        <end position="492"/>
    </location>
</feature>
<dbReference type="GO" id="GO:0005737">
    <property type="term" value="C:cytoplasm"/>
    <property type="evidence" value="ECO:0007669"/>
    <property type="project" value="UniProtKB-SubCell"/>
</dbReference>
<evidence type="ECO:0000256" key="2">
    <source>
        <dbReference type="ARBA" id="ARBA00004496"/>
    </source>
</evidence>
<keyword evidence="3" id="KW-0963">Cytoplasm</keyword>
<dbReference type="EMBL" id="BQKI01000005">
    <property type="protein sequence ID" value="GJM94840.1"/>
    <property type="molecule type" value="Genomic_DNA"/>
</dbReference>
<sequence length="567" mass="63948">MGLFRNSWAEVLGVKISSPRTNDKDISMVNRVSPPWDEHQKRSLLQSLSFKQWEAEELAQRDSCVSMAPSSPCASPSPKCELDAAAVKLQKVYKSYRTRRNLADCAVVVEELWWKALDFASLKHSSISFFNNGDKPETAASRWARARTRAAKVGKGLSKNGKAQKLARQHWLEAIDPRHRYGHNLHIYYDVWSKSESTEPFFYWYLHLDFCCFSIFFFCQFENETDGRNFILNRLDIGEGKEVNLEKCPRSKLQSQCIKYLGPKERQEYEVIVEGGKLIYKKNGLLLHTSDDSKWIFVLSTTKALYVGQKKKGSFQHSSFLSGGAITSAGRLVVKEGILKAIWPYSGHYLPTEENFRDFIRYLEENGVDLTNVKKCPIDKDDEYSLLSKSEAQPDAVVSDHKDHNAAAAAIDEQLSEPEVEGDSHLTSGDGNMSEAEEDDTDAHPESSEEANSSVQKLEEEMEEPKTPVSGDADHGKNHLTCRWSTGTGPRIRCVRDYPQDLQSRALEHVNLSPRLTGSPSSRKRDPVPSPRPSPAMILSPRLASVGFQPPTTVSLTLPDFKRSRLQ</sequence>
<dbReference type="PANTHER" id="PTHR31250">
    <property type="entry name" value="IQ DOMAIN-CONTAINING PROTEIN IQM3"/>
    <property type="match status" value="1"/>
</dbReference>
<dbReference type="InterPro" id="IPR044159">
    <property type="entry name" value="IQM"/>
</dbReference>
<evidence type="ECO:0000256" key="1">
    <source>
        <dbReference type="ARBA" id="ARBA00004123"/>
    </source>
</evidence>
<evidence type="ECO:0000256" key="4">
    <source>
        <dbReference type="ARBA" id="ARBA00023242"/>
    </source>
</evidence>
<evidence type="ECO:0000256" key="5">
    <source>
        <dbReference type="SAM" id="MobiDB-lite"/>
    </source>
</evidence>
<feature type="region of interest" description="Disordered" evidence="5">
    <location>
        <begin position="509"/>
        <end position="567"/>
    </location>
</feature>
<dbReference type="Proteomes" id="UP001054889">
    <property type="component" value="Unassembled WGS sequence"/>
</dbReference>
<comment type="caution">
    <text evidence="6">The sequence shown here is derived from an EMBL/GenBank/DDBJ whole genome shotgun (WGS) entry which is preliminary data.</text>
</comment>
<evidence type="ECO:0008006" key="8">
    <source>
        <dbReference type="Google" id="ProtNLM"/>
    </source>
</evidence>
<dbReference type="PANTHER" id="PTHR31250:SF27">
    <property type="entry name" value="IQ DOMAIN-CONTAINING PROTEIN IQM5"/>
    <property type="match status" value="1"/>
</dbReference>
<gene>
    <name evidence="6" type="primary">ga11521</name>
    <name evidence="6" type="ORF">PR202_ga11521</name>
</gene>
<dbReference type="GO" id="GO:0005634">
    <property type="term" value="C:nucleus"/>
    <property type="evidence" value="ECO:0007669"/>
    <property type="project" value="UniProtKB-SubCell"/>
</dbReference>
<keyword evidence="7" id="KW-1185">Reference proteome</keyword>
<reference evidence="6" key="1">
    <citation type="journal article" date="2018" name="DNA Res.">
        <title>Multiple hybrid de novo genome assembly of finger millet, an orphan allotetraploid crop.</title>
        <authorList>
            <person name="Hatakeyama M."/>
            <person name="Aluri S."/>
            <person name="Balachadran M.T."/>
            <person name="Sivarajan S.R."/>
            <person name="Patrignani A."/>
            <person name="Gruter S."/>
            <person name="Poveda L."/>
            <person name="Shimizu-Inatsugi R."/>
            <person name="Baeten J."/>
            <person name="Francoijs K.J."/>
            <person name="Nataraja K.N."/>
            <person name="Reddy Y.A.N."/>
            <person name="Phadnis S."/>
            <person name="Ravikumar R.L."/>
            <person name="Schlapbach R."/>
            <person name="Sreeman S.M."/>
            <person name="Shimizu K.K."/>
        </authorList>
    </citation>
    <scope>NUCLEOTIDE SEQUENCE</scope>
</reference>
<comment type="subcellular location">
    <subcellularLocation>
        <location evidence="2">Cytoplasm</location>
    </subcellularLocation>
    <subcellularLocation>
        <location evidence="1">Nucleus</location>
    </subcellularLocation>
</comment>
<evidence type="ECO:0000313" key="6">
    <source>
        <dbReference type="EMBL" id="GJM94840.1"/>
    </source>
</evidence>
<keyword evidence="4" id="KW-0539">Nucleus</keyword>
<protein>
    <recommendedName>
        <fullName evidence="8">Calmodulin-binding family protein</fullName>
    </recommendedName>
</protein>
<organism evidence="6 7">
    <name type="scientific">Eleusine coracana subsp. coracana</name>
    <dbReference type="NCBI Taxonomy" id="191504"/>
    <lineage>
        <taxon>Eukaryota</taxon>
        <taxon>Viridiplantae</taxon>
        <taxon>Streptophyta</taxon>
        <taxon>Embryophyta</taxon>
        <taxon>Tracheophyta</taxon>
        <taxon>Spermatophyta</taxon>
        <taxon>Magnoliopsida</taxon>
        <taxon>Liliopsida</taxon>
        <taxon>Poales</taxon>
        <taxon>Poaceae</taxon>
        <taxon>PACMAD clade</taxon>
        <taxon>Chloridoideae</taxon>
        <taxon>Cynodonteae</taxon>
        <taxon>Eleusininae</taxon>
        <taxon>Eleusine</taxon>
    </lineage>
</organism>
<reference evidence="6" key="2">
    <citation type="submission" date="2021-12" db="EMBL/GenBank/DDBJ databases">
        <title>Resequencing data analysis of finger millet.</title>
        <authorList>
            <person name="Hatakeyama M."/>
            <person name="Aluri S."/>
            <person name="Balachadran M.T."/>
            <person name="Sivarajan S.R."/>
            <person name="Poveda L."/>
            <person name="Shimizu-Inatsugi R."/>
            <person name="Schlapbach R."/>
            <person name="Sreeman S.M."/>
            <person name="Shimizu K.K."/>
        </authorList>
    </citation>
    <scope>NUCLEOTIDE SEQUENCE</scope>
</reference>
<evidence type="ECO:0000313" key="7">
    <source>
        <dbReference type="Proteomes" id="UP001054889"/>
    </source>
</evidence>
<evidence type="ECO:0000256" key="3">
    <source>
        <dbReference type="ARBA" id="ARBA00022490"/>
    </source>
</evidence>
<name>A0AAV5C9M9_ELECO</name>
<proteinExistence type="predicted"/>
<accession>A0AAV5C9M9</accession>